<evidence type="ECO:0000256" key="1">
    <source>
        <dbReference type="SAM" id="MobiDB-lite"/>
    </source>
</evidence>
<evidence type="ECO:0000313" key="3">
    <source>
        <dbReference type="EMBL" id="KAF9072312.1"/>
    </source>
</evidence>
<name>A0A9P5Q1D1_9AGAR</name>
<keyword evidence="4" id="KW-1185">Reference proteome</keyword>
<dbReference type="Proteomes" id="UP000772434">
    <property type="component" value="Unassembled WGS sequence"/>
</dbReference>
<accession>A0A9P5Q1D1</accession>
<reference evidence="3" key="1">
    <citation type="submission" date="2020-11" db="EMBL/GenBank/DDBJ databases">
        <authorList>
            <consortium name="DOE Joint Genome Institute"/>
            <person name="Ahrendt S."/>
            <person name="Riley R."/>
            <person name="Andreopoulos W."/>
            <person name="Labutti K."/>
            <person name="Pangilinan J."/>
            <person name="Ruiz-Duenas F.J."/>
            <person name="Barrasa J.M."/>
            <person name="Sanchez-Garcia M."/>
            <person name="Camarero S."/>
            <person name="Miyauchi S."/>
            <person name="Serrano A."/>
            <person name="Linde D."/>
            <person name="Babiker R."/>
            <person name="Drula E."/>
            <person name="Ayuso-Fernandez I."/>
            <person name="Pacheco R."/>
            <person name="Padilla G."/>
            <person name="Ferreira P."/>
            <person name="Barriuso J."/>
            <person name="Kellner H."/>
            <person name="Castanera R."/>
            <person name="Alfaro M."/>
            <person name="Ramirez L."/>
            <person name="Pisabarro A.G."/>
            <person name="Kuo A."/>
            <person name="Tritt A."/>
            <person name="Lipzen A."/>
            <person name="He G."/>
            <person name="Yan M."/>
            <person name="Ng V."/>
            <person name="Cullen D."/>
            <person name="Martin F."/>
            <person name="Rosso M.-N."/>
            <person name="Henrissat B."/>
            <person name="Hibbett D."/>
            <person name="Martinez A.T."/>
            <person name="Grigoriev I.V."/>
        </authorList>
    </citation>
    <scope>NUCLEOTIDE SEQUENCE</scope>
    <source>
        <strain evidence="3">AH 40177</strain>
    </source>
</reference>
<dbReference type="OrthoDB" id="5289249at2759"/>
<protein>
    <recommendedName>
        <fullName evidence="2">DUF7330 domain-containing protein</fullName>
    </recommendedName>
</protein>
<evidence type="ECO:0000259" key="2">
    <source>
        <dbReference type="Pfam" id="PF24016"/>
    </source>
</evidence>
<organism evidence="3 4">
    <name type="scientific">Rhodocollybia butyracea</name>
    <dbReference type="NCBI Taxonomy" id="206335"/>
    <lineage>
        <taxon>Eukaryota</taxon>
        <taxon>Fungi</taxon>
        <taxon>Dikarya</taxon>
        <taxon>Basidiomycota</taxon>
        <taxon>Agaricomycotina</taxon>
        <taxon>Agaricomycetes</taxon>
        <taxon>Agaricomycetidae</taxon>
        <taxon>Agaricales</taxon>
        <taxon>Marasmiineae</taxon>
        <taxon>Omphalotaceae</taxon>
        <taxon>Rhodocollybia</taxon>
    </lineage>
</organism>
<feature type="region of interest" description="Disordered" evidence="1">
    <location>
        <begin position="1"/>
        <end position="34"/>
    </location>
</feature>
<dbReference type="EMBL" id="JADNRY010000025">
    <property type="protein sequence ID" value="KAF9072312.1"/>
    <property type="molecule type" value="Genomic_DNA"/>
</dbReference>
<dbReference type="InterPro" id="IPR055754">
    <property type="entry name" value="DUF7330"/>
</dbReference>
<dbReference type="AlphaFoldDB" id="A0A9P5Q1D1"/>
<sequence>MIPVPENKSTETPLPSDRDATSPPPYTNSRSSSSKAPFMLPANAKPCNFVVFTQKNNAIEGTYILDPSLEIPSAWLPPLPEGETEETRSNFYAKSEFGRVTSELYLWDRPILRSRKKVLLNISSPCWTTRVHIHREGPSPPFTLHLHSTSLLGDITVKIPRSFKGSITAGTKHSRVLMSDAISNQASVFSDLLGVKHLYVGDIAAINDETDDSMVLDNEYGCARISFEDEDFVANPDAGCVVG</sequence>
<proteinExistence type="predicted"/>
<comment type="caution">
    <text evidence="3">The sequence shown here is derived from an EMBL/GenBank/DDBJ whole genome shotgun (WGS) entry which is preliminary data.</text>
</comment>
<feature type="domain" description="DUF7330" evidence="2">
    <location>
        <begin position="48"/>
        <end position="230"/>
    </location>
</feature>
<evidence type="ECO:0000313" key="4">
    <source>
        <dbReference type="Proteomes" id="UP000772434"/>
    </source>
</evidence>
<dbReference type="Pfam" id="PF24016">
    <property type="entry name" value="DUF7330"/>
    <property type="match status" value="1"/>
</dbReference>
<gene>
    <name evidence="3" type="ORF">BDP27DRAFT_426712</name>
</gene>